<evidence type="ECO:0000313" key="3">
    <source>
        <dbReference type="Proteomes" id="UP001163328"/>
    </source>
</evidence>
<evidence type="ECO:0008006" key="4">
    <source>
        <dbReference type="Google" id="ProtNLM"/>
    </source>
</evidence>
<organism evidence="2 3">
    <name type="scientific">Flavobacterium agricola</name>
    <dbReference type="NCBI Taxonomy" id="2870839"/>
    <lineage>
        <taxon>Bacteria</taxon>
        <taxon>Pseudomonadati</taxon>
        <taxon>Bacteroidota</taxon>
        <taxon>Flavobacteriia</taxon>
        <taxon>Flavobacteriales</taxon>
        <taxon>Flavobacteriaceae</taxon>
        <taxon>Flavobacterium</taxon>
    </lineage>
</organism>
<protein>
    <recommendedName>
        <fullName evidence="4">DUF4476 domain-containing protein</fullName>
    </recommendedName>
</protein>
<feature type="chain" id="PRO_5045779466" description="DUF4476 domain-containing protein" evidence="1">
    <location>
        <begin position="18"/>
        <end position="172"/>
    </location>
</feature>
<accession>A0ABY6LZW0</accession>
<gene>
    <name evidence="2" type="ORF">K5I29_11620</name>
</gene>
<keyword evidence="3" id="KW-1185">Reference proteome</keyword>
<reference evidence="2" key="1">
    <citation type="submission" date="2021-08" db="EMBL/GenBank/DDBJ databases">
        <title>Flavobacterium sp. strain CC-SYL302.</title>
        <authorList>
            <person name="Lin S.-Y."/>
            <person name="Lee T.-H."/>
            <person name="Young C.-C."/>
        </authorList>
    </citation>
    <scope>NUCLEOTIDE SEQUENCE</scope>
    <source>
        <strain evidence="2">CC-SYL302</strain>
    </source>
</reference>
<dbReference type="EMBL" id="CP081495">
    <property type="protein sequence ID" value="UYW01107.1"/>
    <property type="molecule type" value="Genomic_DNA"/>
</dbReference>
<keyword evidence="1" id="KW-0732">Signal</keyword>
<dbReference type="RefSeq" id="WP_264433506.1">
    <property type="nucleotide sequence ID" value="NZ_CP081495.1"/>
</dbReference>
<feature type="signal peptide" evidence="1">
    <location>
        <begin position="1"/>
        <end position="17"/>
    </location>
</feature>
<dbReference type="Proteomes" id="UP001163328">
    <property type="component" value="Chromosome"/>
</dbReference>
<name>A0ABY6LZW0_9FLAO</name>
<evidence type="ECO:0000313" key="2">
    <source>
        <dbReference type="EMBL" id="UYW01107.1"/>
    </source>
</evidence>
<proteinExistence type="predicted"/>
<sequence length="172" mass="20692">MKRITLIFLFASFQMFAQTPKIGIDEQCHVENTKMLIEVLEKTIGEKKIKKIIDKKKSILYDYKINSIYPVFKLNIRFNQDSSVDEMEFVRNTDKQLTKKQMKQIIRYINKNKILFNICWSDLFKVNHEFSEEFKKELTALFLEDIGKHYTMVIFFPGKITEDFYNKYVEDK</sequence>
<evidence type="ECO:0000256" key="1">
    <source>
        <dbReference type="SAM" id="SignalP"/>
    </source>
</evidence>